<dbReference type="FunFam" id="3.40.640.10:FF:000035">
    <property type="entry name" value="O-succinylhomoserine sulfhydrylase"/>
    <property type="match status" value="1"/>
</dbReference>
<sequence>MGEYRFNTQTLHAGQSVDPVTRSRAVPIYQTVAYNFESTEQAANLFALKGPDFPGEIYSRFTNPTYEVLETRVAELEGGIAAAALASGQSATLLSILTIANTGDNITASKTLYGGTYTLFDVTFPKKFGIDVRFVDPTPENFQNAIDAGTKALFAETIGNPKLNVLDVEEVAKVAHDAGVPLIIDNTFATPYLCRPIEWGADIIMHSATKWIGGHGTSLGGLVVDAGNFDWEKGDFPELKEDDPSYRGGLNYLDEFGKLAYIVKLKSRFTRDLGPVMSPFNAFLILQGVETLPLRMERHSANALAVAEFLNDHPRVEEVIYPGLPDHPTHGLAHKYLNGGYGGMVGFRIKGGLNTGVKFIESLKLFSHLANVGDAKSLAIHPASTTHSQLSPEQQVAAGVTEDFVRLSVGIEDIEDIVEDLDQAL</sequence>
<dbReference type="InterPro" id="IPR006235">
    <property type="entry name" value="OAc-hSer/O-AcSer_sulfhydrylase"/>
</dbReference>
<dbReference type="GO" id="GO:0004124">
    <property type="term" value="F:cysteine synthase activity"/>
    <property type="evidence" value="ECO:0007669"/>
    <property type="project" value="TreeGrafter"/>
</dbReference>
<evidence type="ECO:0000256" key="4">
    <source>
        <dbReference type="ARBA" id="ARBA00022679"/>
    </source>
</evidence>
<dbReference type="CDD" id="cd00614">
    <property type="entry name" value="CGS_like"/>
    <property type="match status" value="1"/>
</dbReference>
<keyword evidence="5" id="KW-0663">Pyridoxal phosphate</keyword>
<dbReference type="PANTHER" id="PTHR43797">
    <property type="entry name" value="HOMOCYSTEINE/CYSTEINE SYNTHASE"/>
    <property type="match status" value="1"/>
</dbReference>
<evidence type="ECO:0000256" key="3">
    <source>
        <dbReference type="ARBA" id="ARBA00011881"/>
    </source>
</evidence>
<dbReference type="NCBIfam" id="TIGR01326">
    <property type="entry name" value="OAH_OAS_sulfhy"/>
    <property type="match status" value="1"/>
</dbReference>
<reference evidence="6" key="1">
    <citation type="submission" date="2016-05" db="EMBL/GenBank/DDBJ databases">
        <title>Microbial consortia oxidize butane by reversing methanogenesis.</title>
        <authorList>
            <person name="Laso-Perez R."/>
            <person name="Richter M."/>
            <person name="Wegener G."/>
            <person name="Musat F."/>
        </authorList>
    </citation>
    <scope>NUCLEOTIDE SEQUENCE [LARGE SCALE GENOMIC DNA]</scope>
    <source>
        <strain evidence="6">BOX2</strain>
    </source>
</reference>
<comment type="subunit">
    <text evidence="3">Homotetramer.</text>
</comment>
<dbReference type="GO" id="GO:0030170">
    <property type="term" value="F:pyridoxal phosphate binding"/>
    <property type="evidence" value="ECO:0007669"/>
    <property type="project" value="InterPro"/>
</dbReference>
<dbReference type="GO" id="GO:0005737">
    <property type="term" value="C:cytoplasm"/>
    <property type="evidence" value="ECO:0007669"/>
    <property type="project" value="TreeGrafter"/>
</dbReference>
<name>A0A1F2PA73_9EURY</name>
<dbReference type="InterPro" id="IPR015421">
    <property type="entry name" value="PyrdxlP-dep_Trfase_major"/>
</dbReference>
<dbReference type="InterPro" id="IPR000277">
    <property type="entry name" value="Cys/Met-Metab_PyrdxlP-dep_enz"/>
</dbReference>
<dbReference type="STRING" id="1838285.SCAL_001227"/>
<dbReference type="GO" id="GO:0006535">
    <property type="term" value="P:cysteine biosynthetic process from serine"/>
    <property type="evidence" value="ECO:0007669"/>
    <property type="project" value="TreeGrafter"/>
</dbReference>
<dbReference type="GO" id="GO:0019346">
    <property type="term" value="P:transsulfuration"/>
    <property type="evidence" value="ECO:0007669"/>
    <property type="project" value="InterPro"/>
</dbReference>
<dbReference type="FunFam" id="3.90.1150.10:FF:000033">
    <property type="entry name" value="Cystathionine gamma-synthase"/>
    <property type="match status" value="1"/>
</dbReference>
<keyword evidence="7" id="KW-1185">Reference proteome</keyword>
<dbReference type="InterPro" id="IPR054542">
    <property type="entry name" value="Cys_met_metab_PP"/>
</dbReference>
<dbReference type="Pfam" id="PF01053">
    <property type="entry name" value="Cys_Met_Meta_PP"/>
    <property type="match status" value="1"/>
</dbReference>
<protein>
    <submittedName>
        <fullName evidence="6">O-acetylhomoserine aminocarboxypropyltransferase</fullName>
    </submittedName>
</protein>
<dbReference type="InterPro" id="IPR015422">
    <property type="entry name" value="PyrdxlP-dep_Trfase_small"/>
</dbReference>
<evidence type="ECO:0000313" key="7">
    <source>
        <dbReference type="Proteomes" id="UP000186940"/>
    </source>
</evidence>
<evidence type="ECO:0000256" key="5">
    <source>
        <dbReference type="ARBA" id="ARBA00022898"/>
    </source>
</evidence>
<dbReference type="PATRIC" id="fig|1838285.3.peg.1247"/>
<dbReference type="GO" id="GO:0003961">
    <property type="term" value="F:O-acetylhomoserine aminocarboxypropyltransferase activity"/>
    <property type="evidence" value="ECO:0007669"/>
    <property type="project" value="TreeGrafter"/>
</dbReference>
<comment type="similarity">
    <text evidence="2">Belongs to the trans-sulfuration enzymes family.</text>
</comment>
<proteinExistence type="inferred from homology"/>
<organism evidence="6 7">
    <name type="scientific">Candidatus Syntropharchaeum caldarium</name>
    <dbReference type="NCBI Taxonomy" id="1838285"/>
    <lineage>
        <taxon>Archaea</taxon>
        <taxon>Methanobacteriati</taxon>
        <taxon>Methanobacteriota</taxon>
        <taxon>Stenosarchaea group</taxon>
        <taxon>Methanomicrobia</taxon>
        <taxon>Methanosarcinales</taxon>
        <taxon>ANME-2 cluster</taxon>
        <taxon>Candidatus Syntropharchaeum</taxon>
    </lineage>
</organism>
<dbReference type="PIRSF" id="PIRSF001434">
    <property type="entry name" value="CGS"/>
    <property type="match status" value="1"/>
</dbReference>
<evidence type="ECO:0000256" key="2">
    <source>
        <dbReference type="ARBA" id="ARBA00009077"/>
    </source>
</evidence>
<accession>A0A1F2PA73</accession>
<dbReference type="SUPFAM" id="SSF53383">
    <property type="entry name" value="PLP-dependent transferases"/>
    <property type="match status" value="1"/>
</dbReference>
<dbReference type="GO" id="GO:0071269">
    <property type="term" value="P:L-homocysteine biosynthetic process"/>
    <property type="evidence" value="ECO:0007669"/>
    <property type="project" value="TreeGrafter"/>
</dbReference>
<comment type="cofactor">
    <cofactor evidence="1">
        <name>pyridoxal 5'-phosphate</name>
        <dbReference type="ChEBI" id="CHEBI:597326"/>
    </cofactor>
</comment>
<evidence type="ECO:0000256" key="1">
    <source>
        <dbReference type="ARBA" id="ARBA00001933"/>
    </source>
</evidence>
<dbReference type="PROSITE" id="PS00868">
    <property type="entry name" value="CYS_MET_METAB_PP"/>
    <property type="match status" value="1"/>
</dbReference>
<comment type="caution">
    <text evidence="6">The sequence shown here is derived from an EMBL/GenBank/DDBJ whole genome shotgun (WGS) entry which is preliminary data.</text>
</comment>
<dbReference type="InterPro" id="IPR015424">
    <property type="entry name" value="PyrdxlP-dep_Trfase"/>
</dbReference>
<dbReference type="EMBL" id="LYOS01000003">
    <property type="protein sequence ID" value="OFV67852.1"/>
    <property type="molecule type" value="Genomic_DNA"/>
</dbReference>
<dbReference type="Gene3D" id="3.90.1150.10">
    <property type="entry name" value="Aspartate Aminotransferase, domain 1"/>
    <property type="match status" value="1"/>
</dbReference>
<dbReference type="Proteomes" id="UP000186940">
    <property type="component" value="Unassembled WGS sequence"/>
</dbReference>
<gene>
    <name evidence="6" type="ORF">SCAL_001227</name>
</gene>
<evidence type="ECO:0000313" key="6">
    <source>
        <dbReference type="EMBL" id="OFV67852.1"/>
    </source>
</evidence>
<keyword evidence="4" id="KW-0808">Transferase</keyword>
<dbReference type="AlphaFoldDB" id="A0A1F2PA73"/>
<dbReference type="PANTHER" id="PTHR43797:SF2">
    <property type="entry name" value="HOMOCYSTEINE_CYSTEINE SYNTHASE"/>
    <property type="match status" value="1"/>
</dbReference>
<dbReference type="Gene3D" id="3.40.640.10">
    <property type="entry name" value="Type I PLP-dependent aspartate aminotransferase-like (Major domain)"/>
    <property type="match status" value="1"/>
</dbReference>